<dbReference type="EMBL" id="GGEC01010515">
    <property type="protein sequence ID" value="MBW90998.1"/>
    <property type="molecule type" value="Transcribed_RNA"/>
</dbReference>
<dbReference type="AlphaFoldDB" id="A0A2P2JC10"/>
<accession>A0A2P2JC10</accession>
<feature type="compositionally biased region" description="Low complexity" evidence="1">
    <location>
        <begin position="170"/>
        <end position="189"/>
    </location>
</feature>
<sequence>MGPRKTKWSNLVQVVEEEDDEFHYDVRLARRWKRRCIANQKFKLNSKDNNSTRRSCTELKKVPDCTYIQIDSDNDDDDHSDIQITFGSLDGNDGNDTENAEHNDFFDNVDPDYKLFLENLKKDGKSYFLEVPVVDGILEIITYESEDKQWDGCIIENSKKTRDFPERESLNNNRVLRSSSKRQSMESQSNLRDGMETQVATHNGCSSNTPNSKTLKSTKCCEKNFNMEDESYKIFLNSLKIEGRHIVFLPEGGGKLTYEKDEQSSSDSEVIELDVDSFSGGVKGPFVTGKDSVEEDGDGFLKSSGGNNCSEYRERLMEILRRPFDKREHRDLLNKVSCKRELLGERETRSGKRREYSMGILGKSYLEQHCDLAEIILLAKADPAKELNILRGFFYWLQNVAHKGVFRPWRDSSFLKVLPQ</sequence>
<proteinExistence type="predicted"/>
<dbReference type="PANTHER" id="PTHR34194:SF2">
    <property type="entry name" value="F14J8.16 PROTEIN"/>
    <property type="match status" value="1"/>
</dbReference>
<name>A0A2P2JC10_RHIMU</name>
<feature type="region of interest" description="Disordered" evidence="1">
    <location>
        <begin position="165"/>
        <end position="215"/>
    </location>
</feature>
<evidence type="ECO:0000256" key="1">
    <source>
        <dbReference type="SAM" id="MobiDB-lite"/>
    </source>
</evidence>
<protein>
    <submittedName>
        <fullName evidence="2">Uncharacterized protein LOC8270971</fullName>
    </submittedName>
</protein>
<evidence type="ECO:0000313" key="2">
    <source>
        <dbReference type="EMBL" id="MBW90998.1"/>
    </source>
</evidence>
<feature type="compositionally biased region" description="Polar residues" evidence="1">
    <location>
        <begin position="198"/>
        <end position="215"/>
    </location>
</feature>
<organism evidence="2">
    <name type="scientific">Rhizophora mucronata</name>
    <name type="common">Asiatic mangrove</name>
    <dbReference type="NCBI Taxonomy" id="61149"/>
    <lineage>
        <taxon>Eukaryota</taxon>
        <taxon>Viridiplantae</taxon>
        <taxon>Streptophyta</taxon>
        <taxon>Embryophyta</taxon>
        <taxon>Tracheophyta</taxon>
        <taxon>Spermatophyta</taxon>
        <taxon>Magnoliopsida</taxon>
        <taxon>eudicotyledons</taxon>
        <taxon>Gunneridae</taxon>
        <taxon>Pentapetalae</taxon>
        <taxon>rosids</taxon>
        <taxon>fabids</taxon>
        <taxon>Malpighiales</taxon>
        <taxon>Rhizophoraceae</taxon>
        <taxon>Rhizophora</taxon>
    </lineage>
</organism>
<dbReference type="EMBL" id="GGEC01010516">
    <property type="protein sequence ID" value="MBW90999.1"/>
    <property type="molecule type" value="Transcribed_RNA"/>
</dbReference>
<reference evidence="2" key="1">
    <citation type="submission" date="2018-02" db="EMBL/GenBank/DDBJ databases">
        <title>Rhizophora mucronata_Transcriptome.</title>
        <authorList>
            <person name="Meera S.P."/>
            <person name="Sreeshan A."/>
            <person name="Augustine A."/>
        </authorList>
    </citation>
    <scope>NUCLEOTIDE SEQUENCE</scope>
    <source>
        <tissue evidence="2">Leaf</tissue>
    </source>
</reference>
<dbReference type="PANTHER" id="PTHR34194">
    <property type="entry name" value="F14J8.16 PROTEIN"/>
    <property type="match status" value="1"/>
</dbReference>